<feature type="region of interest" description="Disordered" evidence="1">
    <location>
        <begin position="975"/>
        <end position="1007"/>
    </location>
</feature>
<feature type="domain" description="Duffy-antigen binding" evidence="4">
    <location>
        <begin position="118"/>
        <end position="308"/>
    </location>
</feature>
<dbReference type="FunFam" id="1.20.1310.20:FF:000001">
    <property type="entry name" value="Erythrocyte membrane protein 1, PfEMP1"/>
    <property type="match status" value="1"/>
</dbReference>
<protein>
    <recommendedName>
        <fullName evidence="11">Erythrocyte membrane protein 1</fullName>
    </recommendedName>
</protein>
<evidence type="ECO:0000259" key="4">
    <source>
        <dbReference type="Pfam" id="PF05424"/>
    </source>
</evidence>
<dbReference type="SUPFAM" id="SSF140924">
    <property type="entry name" value="Duffy binding domain-like"/>
    <property type="match status" value="4"/>
</dbReference>
<evidence type="ECO:0000259" key="3">
    <source>
        <dbReference type="Pfam" id="PF03011"/>
    </source>
</evidence>
<accession>W4IY53</accession>
<evidence type="ECO:0000259" key="7">
    <source>
        <dbReference type="Pfam" id="PF21807"/>
    </source>
</evidence>
<dbReference type="Pfam" id="PF03011">
    <property type="entry name" value="PFEMP"/>
    <property type="match status" value="2"/>
</dbReference>
<dbReference type="InterPro" id="IPR004258">
    <property type="entry name" value="DBL"/>
</dbReference>
<reference evidence="9 10" key="2">
    <citation type="submission" date="2013-02" db="EMBL/GenBank/DDBJ databases">
        <title>The Genome Sequence of Plasmodium falciparum Palo Alto/Uganda.</title>
        <authorList>
            <consortium name="The Broad Institute Genome Sequencing Platform"/>
            <consortium name="The Broad Institute Genome Sequencing Center for Infectious Disease"/>
            <person name="Neafsey D."/>
            <person name="Cheeseman I."/>
            <person name="Volkman S."/>
            <person name="Adams J."/>
            <person name="Walker B."/>
            <person name="Young S.K."/>
            <person name="Zeng Q."/>
            <person name="Gargeya S."/>
            <person name="Fitzgerald M."/>
            <person name="Haas B."/>
            <person name="Abouelleil A."/>
            <person name="Alvarado L."/>
            <person name="Arachchi H.M."/>
            <person name="Berlin A.M."/>
            <person name="Chapman S.B."/>
            <person name="Dewar J."/>
            <person name="Goldberg J."/>
            <person name="Griggs A."/>
            <person name="Gujja S."/>
            <person name="Hansen M."/>
            <person name="Howarth C."/>
            <person name="Imamovic A."/>
            <person name="Larimer J."/>
            <person name="McCowan C."/>
            <person name="Murphy C."/>
            <person name="Neiman D."/>
            <person name="Pearson M."/>
            <person name="Priest M."/>
            <person name="Roberts A."/>
            <person name="Saif S."/>
            <person name="Shea T."/>
            <person name="Sisk P."/>
            <person name="Sykes S."/>
            <person name="Wortman J."/>
            <person name="Nusbaum C."/>
            <person name="Birren B."/>
        </authorList>
    </citation>
    <scope>NUCLEOTIDE SEQUENCE [LARGE SCALE GENOMIC DNA]</scope>
    <source>
        <strain evidence="9 10">Palo Alto/Uganda</strain>
    </source>
</reference>
<feature type="region of interest" description="Disordered" evidence="1">
    <location>
        <begin position="1584"/>
        <end position="1603"/>
    </location>
</feature>
<dbReference type="FunFam" id="1.20.58.830:FF:000001">
    <property type="entry name" value="Erythrocyte membrane protein 1, PfEMP1"/>
    <property type="match status" value="1"/>
</dbReference>
<feature type="domain" description="Duffy-binding-like" evidence="8">
    <location>
        <begin position="312"/>
        <end position="486"/>
    </location>
</feature>
<feature type="domain" description="Duffy-binding-like" evidence="3">
    <location>
        <begin position="600"/>
        <end position="750"/>
    </location>
</feature>
<feature type="compositionally biased region" description="Pro residues" evidence="1">
    <location>
        <begin position="1662"/>
        <end position="1679"/>
    </location>
</feature>
<evidence type="ECO:0000259" key="5">
    <source>
        <dbReference type="Pfam" id="PF15447"/>
    </source>
</evidence>
<dbReference type="Gene3D" id="1.20.58.1930">
    <property type="match status" value="1"/>
</dbReference>
<feature type="domain" description="Duffy-binding-like" evidence="3">
    <location>
        <begin position="1445"/>
        <end position="1587"/>
    </location>
</feature>
<evidence type="ECO:0000313" key="9">
    <source>
        <dbReference type="EMBL" id="ETW54905.1"/>
    </source>
</evidence>
<dbReference type="GO" id="GO:0016020">
    <property type="term" value="C:membrane"/>
    <property type="evidence" value="ECO:0007669"/>
    <property type="project" value="InterPro"/>
</dbReference>
<evidence type="ECO:0000256" key="2">
    <source>
        <dbReference type="SAM" id="Phobius"/>
    </source>
</evidence>
<dbReference type="Pfam" id="PF05424">
    <property type="entry name" value="Duffy_binding"/>
    <property type="match status" value="2"/>
</dbReference>
<keyword evidence="2" id="KW-1133">Transmembrane helix</keyword>
<evidence type="ECO:0000259" key="8">
    <source>
        <dbReference type="Pfam" id="PF22672"/>
    </source>
</evidence>
<dbReference type="Pfam" id="PF21807">
    <property type="entry name" value="PfEMP1_CIDRalpha1_dom"/>
    <property type="match status" value="1"/>
</dbReference>
<dbReference type="InterPro" id="IPR008602">
    <property type="entry name" value="Duffy-antigen-binding"/>
</dbReference>
<dbReference type="Gene3D" id="1.20.1310.20">
    <property type="entry name" value="Duffy-antigen binding domain"/>
    <property type="match status" value="2"/>
</dbReference>
<feature type="region of interest" description="Disordered" evidence="1">
    <location>
        <begin position="858"/>
        <end position="905"/>
    </location>
</feature>
<dbReference type="Pfam" id="PF22672">
    <property type="entry name" value="DBL_C"/>
    <property type="match status" value="2"/>
</dbReference>
<feature type="domain" description="Cysteine-rich interdomain region 1 gamma" evidence="6">
    <location>
        <begin position="1377"/>
        <end position="1428"/>
    </location>
</feature>
<feature type="compositionally biased region" description="Low complexity" evidence="1">
    <location>
        <begin position="884"/>
        <end position="893"/>
    </location>
</feature>
<dbReference type="InterPro" id="IPR049158">
    <property type="entry name" value="PfEMP1_CIDRalpha1_dom"/>
</dbReference>
<feature type="region of interest" description="Disordered" evidence="1">
    <location>
        <begin position="1614"/>
        <end position="1684"/>
    </location>
</feature>
<reference evidence="9 10" key="1">
    <citation type="submission" date="2013-02" db="EMBL/GenBank/DDBJ databases">
        <title>The Genome Annotation of Plasmodium falciparum Palo Alto/Uganda.</title>
        <authorList>
            <consortium name="The Broad Institute Genome Sequencing Platform"/>
            <consortium name="The Broad Institute Genome Sequencing Center for Infectious Disease"/>
            <person name="Neafsey D."/>
            <person name="Hoffman S."/>
            <person name="Volkman S."/>
            <person name="Rosenthal P."/>
            <person name="Walker B."/>
            <person name="Young S.K."/>
            <person name="Zeng Q."/>
            <person name="Gargeya S."/>
            <person name="Fitzgerald M."/>
            <person name="Haas B."/>
            <person name="Abouelleil A."/>
            <person name="Allen A.W."/>
            <person name="Alvarado L."/>
            <person name="Arachchi H.M."/>
            <person name="Berlin A.M."/>
            <person name="Chapman S.B."/>
            <person name="Gainer-Dewar J."/>
            <person name="Goldberg J."/>
            <person name="Griggs A."/>
            <person name="Gujja S."/>
            <person name="Hansen M."/>
            <person name="Howarth C."/>
            <person name="Imamovic A."/>
            <person name="Ireland A."/>
            <person name="Larimer J."/>
            <person name="McCowan C."/>
            <person name="Murphy C."/>
            <person name="Pearson M."/>
            <person name="Poon T.W."/>
            <person name="Priest M."/>
            <person name="Roberts A."/>
            <person name="Saif S."/>
            <person name="Shea T."/>
            <person name="Sisk P."/>
            <person name="Sykes S."/>
            <person name="Wortman J."/>
            <person name="Nusbaum C."/>
            <person name="Birren B."/>
        </authorList>
    </citation>
    <scope>NUCLEOTIDE SEQUENCE [LARGE SCALE GENOMIC DNA]</scope>
    <source>
        <strain evidence="9 10">Palo Alto/Uganda</strain>
    </source>
</reference>
<feature type="compositionally biased region" description="Basic and acidic residues" evidence="1">
    <location>
        <begin position="806"/>
        <end position="823"/>
    </location>
</feature>
<dbReference type="Proteomes" id="UP000019103">
    <property type="component" value="Unassembled WGS sequence"/>
</dbReference>
<dbReference type="Gene3D" id="1.20.58.830">
    <property type="match status" value="3"/>
</dbReference>
<dbReference type="Pfam" id="PF18562">
    <property type="entry name" value="CIDR1_gamma"/>
    <property type="match status" value="1"/>
</dbReference>
<keyword evidence="2" id="KW-0812">Transmembrane</keyword>
<feature type="compositionally biased region" description="Polar residues" evidence="1">
    <location>
        <begin position="757"/>
        <end position="768"/>
    </location>
</feature>
<sequence>MAKGGPQGGKKEDTPNYKDANDAKDLLDKIGEDIYKKVKEEAKNYIEKLKGDLNTANNSSDETVGTDDPCKLDYTTRLGDNSKRHPCTNLKGNPNEERFSNTLGGQCTNEKMRSGGIGACAPYRRLHLCSHNLETIDTKSTTHKLLAEVCMAAKYEGESITGRYPQHQETNPDTKSQLCTVLARSFADIGDIVRGKDLFLGNDEEKKKRDELDDKLKKIFKEIHNGLDGEAQARYNGDTDNYYKLREDWWTANRETVWKAITCDAKGYQYFRGTCGDNEKTATQAKKQCRCDDNQVPTYFDYVPQFLRWFDEWAEDFCRKRKHKLEDAIKKCRRGENGEDKYCDLNRHNCEKTIRGKYVFVEDEDCKYCHFSCAYFVKWIDNQKQEFLKQRKKYKSEISDGDSGKSRSTRRRQKRGAGSSGDGNKYDGYEKKFYDILKIDYQNVEKFLKKLSKEGICQKEPHVGQETADRADFTKKDYAKTFDHTEYCQACPWCGAQKKSGGGWEAKDVQDCANEVTKEYDHEKTTTIEILTADKKQLDILKKYKKFCANGEKSVIDGGQIKKWQCYYDKKKPSGKNNNCVEGTWQNFTGKQTVKSYNVFFWDWVYHMLHDSVEWRAQLNSCINNAKSQNCKNNKCNSDCDCFLKWIGKKKTEWGNIVKHFYKQEDIGQKEVPIVFTHDYVLEGVLEKGVLLTSIKDVHGDTDDIKHIKDLLNEEEAAVAGASGGENNTTIDKLLNHEEEDADKCKKCQDPQKPQQNHSSVARSQTPTEDIPPPEDDAEGSEDEEDEDEDDKDHQDETETAGTGEPAEKTEAKETETKAESKEVGPPQQETQPAAPTVQDDVCNIVAELFKKPDTLKQACPTKYGSKAPTSWKCVTPSGKPSDTTRSSVTTTRGKPTSDKGSICVPPRRRKLYVGKLEEWANSSGSNTVVSSGTTLTTSPTSSGSQSDPLLTAFVESAAIETFFLWHKYKKENKPPAQEGVGVLQTLSGGSGGDENDKDPQEELKQGTIPDGFLRQMFYTLGDYRDILVRGGGDTNRGDKDVTSGSSSTNNIVLLASGDKQDEMKKIQKAIDEYIKSLKQAASGTQQQTEREKWWETYAESIWNGMIYALTYKTDTPSGKTTITQDEGLKDALLDKDGKKPKSNPHDYTYEGVKLEEDSGAKPTKAAAKEEPTTLKNFVLRPPYFRYLEEWGETFCRERTRRLAKIRGECMEEDGTQKYSGDGEDCEDIFSKQYNVLQDLSSSCAKPCSSYRRWIERKGKEFEKQEKAYEQQKENCEKESEGGVNGVCGTVKTSTTAAAFLDRLKNGPCKIENESAEGNEKDKLDFSKPNETFVPAANCAPCSKFTAKLEKCNCTGANANTCNGGRINAENIKTSTADIGMLVSGKSTKGFEVDELKEACGGAGIFEGIKENKWICSKVCGLDVCKPKEGNGAINAKHIVQIKALVKRWLEYFLEDYNEIKRKISHCINNGKGNICKNKCNDKCNCVDKWITKKRTEWENIKNRYVSKNERENPDSPNTLTNFLETFTTEIAAATDKREHSSLQKLEKSLGCNCTETSEKKADEKNIIDCMLEKLGEKAKKCAQNHAPTSGSDCNTAPTSDTTLDDEEDLLLEEEENPVTQPGFCPKLPKPPPQPEKEDACKPAPAPAPAAGGEGKQNPEQTHPPKPLAPSPEAPPAAPLAPADQPFDPTILQTTIPFGIALALTSIAFLYLKVIYIYMCGIHMCVLCVSVFGYIYIYVHIYVFLYMYV</sequence>
<keyword evidence="2" id="KW-0472">Membrane</keyword>
<feature type="region of interest" description="Disordered" evidence="1">
    <location>
        <begin position="742"/>
        <end position="839"/>
    </location>
</feature>
<dbReference type="Pfam" id="PF15447">
    <property type="entry name" value="NTS"/>
    <property type="match status" value="1"/>
</dbReference>
<feature type="domain" description="PfEMP1 CIDRalpha1" evidence="7">
    <location>
        <begin position="526"/>
        <end position="580"/>
    </location>
</feature>
<feature type="compositionally biased region" description="Low complexity" evidence="1">
    <location>
        <begin position="923"/>
        <end position="947"/>
    </location>
</feature>
<dbReference type="GO" id="GO:0046789">
    <property type="term" value="F:host cell surface receptor binding"/>
    <property type="evidence" value="ECO:0007669"/>
    <property type="project" value="InterPro"/>
</dbReference>
<dbReference type="InterPro" id="IPR054595">
    <property type="entry name" value="DBL_C"/>
</dbReference>
<feature type="domain" description="Duffy-antigen binding" evidence="4">
    <location>
        <begin position="903"/>
        <end position="1121"/>
    </location>
</feature>
<dbReference type="InterPro" id="IPR029210">
    <property type="entry name" value="PfEMP1_NTS"/>
</dbReference>
<feature type="region of interest" description="Disordered" evidence="1">
    <location>
        <begin position="397"/>
        <end position="423"/>
    </location>
</feature>
<feature type="compositionally biased region" description="Low complexity" evidence="1">
    <location>
        <begin position="826"/>
        <end position="839"/>
    </location>
</feature>
<dbReference type="InterPro" id="IPR041480">
    <property type="entry name" value="CIDR1_gamma"/>
</dbReference>
<feature type="transmembrane region" description="Helical" evidence="2">
    <location>
        <begin position="1691"/>
        <end position="1712"/>
    </location>
</feature>
<name>W4IY53_PLAFP</name>
<feature type="compositionally biased region" description="Polar residues" evidence="1">
    <location>
        <begin position="1586"/>
        <end position="1600"/>
    </location>
</feature>
<feature type="compositionally biased region" description="Acidic residues" evidence="1">
    <location>
        <begin position="772"/>
        <end position="791"/>
    </location>
</feature>
<evidence type="ECO:0000313" key="10">
    <source>
        <dbReference type="Proteomes" id="UP000019103"/>
    </source>
</evidence>
<feature type="region of interest" description="Disordered" evidence="1">
    <location>
        <begin position="923"/>
        <end position="948"/>
    </location>
</feature>
<proteinExistence type="predicted"/>
<feature type="region of interest" description="Disordered" evidence="1">
    <location>
        <begin position="1"/>
        <end position="23"/>
    </location>
</feature>
<dbReference type="EMBL" id="KI927383">
    <property type="protein sequence ID" value="ETW54905.1"/>
    <property type="molecule type" value="Genomic_DNA"/>
</dbReference>
<evidence type="ECO:0008006" key="11">
    <source>
        <dbReference type="Google" id="ProtNLM"/>
    </source>
</evidence>
<evidence type="ECO:0000259" key="6">
    <source>
        <dbReference type="Pfam" id="PF18562"/>
    </source>
</evidence>
<feature type="transmembrane region" description="Helical" evidence="2">
    <location>
        <begin position="1724"/>
        <end position="1748"/>
    </location>
</feature>
<feature type="compositionally biased region" description="Basic and acidic residues" evidence="1">
    <location>
        <begin position="9"/>
        <end position="23"/>
    </location>
</feature>
<feature type="domain" description="Duffy-binding-like" evidence="8">
    <location>
        <begin position="1190"/>
        <end position="1335"/>
    </location>
</feature>
<dbReference type="InterPro" id="IPR042202">
    <property type="entry name" value="Duffy-ag-bd_sf"/>
</dbReference>
<feature type="domain" description="Plasmodium falciparum erythrocyte membrane protein-1 N-terminal segment" evidence="5">
    <location>
        <begin position="22"/>
        <end position="56"/>
    </location>
</feature>
<gene>
    <name evidence="9" type="ORF">PFUGPA_03507</name>
</gene>
<organism evidence="9 10">
    <name type="scientific">Plasmodium falciparum (isolate Palo Alto / Uganda)</name>
    <dbReference type="NCBI Taxonomy" id="57270"/>
    <lineage>
        <taxon>Eukaryota</taxon>
        <taxon>Sar</taxon>
        <taxon>Alveolata</taxon>
        <taxon>Apicomplexa</taxon>
        <taxon>Aconoidasida</taxon>
        <taxon>Haemosporida</taxon>
        <taxon>Plasmodiidae</taxon>
        <taxon>Plasmodium</taxon>
        <taxon>Plasmodium (Laverania)</taxon>
    </lineage>
</organism>
<dbReference type="FunFam" id="1.20.58.1930:FF:000001">
    <property type="entry name" value="Erythrocyte membrane protein 1, PfEMP1"/>
    <property type="match status" value="1"/>
</dbReference>
<evidence type="ECO:0000256" key="1">
    <source>
        <dbReference type="SAM" id="MobiDB-lite"/>
    </source>
</evidence>